<feature type="transmembrane region" description="Helical" evidence="2">
    <location>
        <begin position="381"/>
        <end position="406"/>
    </location>
</feature>
<dbReference type="Proteomes" id="UP001472866">
    <property type="component" value="Chromosome 02"/>
</dbReference>
<feature type="chain" id="PRO_5043433170" evidence="3">
    <location>
        <begin position="21"/>
        <end position="506"/>
    </location>
</feature>
<gene>
    <name evidence="4" type="ORF">HKI87_02g10540</name>
</gene>
<evidence type="ECO:0000313" key="4">
    <source>
        <dbReference type="EMBL" id="WZN59528.1"/>
    </source>
</evidence>
<dbReference type="AlphaFoldDB" id="A0AAX4P026"/>
<reference evidence="4 5" key="1">
    <citation type="submission" date="2024-03" db="EMBL/GenBank/DDBJ databases">
        <title>Complete genome sequence of the green alga Chloropicon roscoffensis RCC1871.</title>
        <authorList>
            <person name="Lemieux C."/>
            <person name="Pombert J.-F."/>
            <person name="Otis C."/>
            <person name="Turmel M."/>
        </authorList>
    </citation>
    <scope>NUCLEOTIDE SEQUENCE [LARGE SCALE GENOMIC DNA]</scope>
    <source>
        <strain evidence="4 5">RCC1871</strain>
    </source>
</reference>
<feature type="region of interest" description="Disordered" evidence="1">
    <location>
        <begin position="61"/>
        <end position="120"/>
    </location>
</feature>
<keyword evidence="2" id="KW-1133">Transmembrane helix</keyword>
<dbReference type="EMBL" id="CP151502">
    <property type="protein sequence ID" value="WZN59528.1"/>
    <property type="molecule type" value="Genomic_DNA"/>
</dbReference>
<keyword evidence="3" id="KW-0732">Signal</keyword>
<feature type="region of interest" description="Disordered" evidence="1">
    <location>
        <begin position="229"/>
        <end position="373"/>
    </location>
</feature>
<sequence>MTRRACVAVLALCLLGAVACTSSSERRGAVEAFDGPSPTGRALQTWPWLYKLNKLDNFFPPRSPPWGSEPWTSAVPSTGEEAESPRQEREDLEAAPIVDDPAVPSTGEDSESPRQGREADVADGLNMQEVLDELTRHNVTLVPDPSSPGHYVALLPESTRALNLTLPEWVDVECRGEGCEVVEDGGGGRRLLETSPVQVRLGCGPTALDATDGSTSITITLQGLEDCERSTPAGAVEEPGEPAPNVTTAQAPVGDGGDPVEEPGEPGGEAVDPGGDGEPEVEPGLPRGAVEEPGELAPNVTTAKAPVGDPVEEPGEPGGEAVTTVAQDPGGDGDSDVLRAKIEPGEDGGDPVENVTTATAQAPGGDGGNPVEEPGEPGVQVVVVATAAAAAGAVVVVVAATVVVAVRRKRRRRSMPMAEGVESDSKLSANSSVLQHLGDGDASGAQDDDDDGGGDPEVIISNPGRGGDVAVATALEVDRKGKRKLSPEEAAILTRLTRLIDDDDVD</sequence>
<proteinExistence type="predicted"/>
<name>A0AAX4P026_9CHLO</name>
<keyword evidence="2" id="KW-0812">Transmembrane</keyword>
<evidence type="ECO:0000256" key="1">
    <source>
        <dbReference type="SAM" id="MobiDB-lite"/>
    </source>
</evidence>
<accession>A0AAX4P026</accession>
<keyword evidence="5" id="KW-1185">Reference proteome</keyword>
<evidence type="ECO:0000256" key="2">
    <source>
        <dbReference type="SAM" id="Phobius"/>
    </source>
</evidence>
<keyword evidence="2" id="KW-0472">Membrane</keyword>
<dbReference type="PROSITE" id="PS51257">
    <property type="entry name" value="PROKAR_LIPOPROTEIN"/>
    <property type="match status" value="1"/>
</dbReference>
<organism evidence="4 5">
    <name type="scientific">Chloropicon roscoffensis</name>
    <dbReference type="NCBI Taxonomy" id="1461544"/>
    <lineage>
        <taxon>Eukaryota</taxon>
        <taxon>Viridiplantae</taxon>
        <taxon>Chlorophyta</taxon>
        <taxon>Chloropicophyceae</taxon>
        <taxon>Chloropicales</taxon>
        <taxon>Chloropicaceae</taxon>
        <taxon>Chloropicon</taxon>
    </lineage>
</organism>
<evidence type="ECO:0000313" key="5">
    <source>
        <dbReference type="Proteomes" id="UP001472866"/>
    </source>
</evidence>
<protein>
    <submittedName>
        <fullName evidence="4">Uncharacterized protein</fullName>
    </submittedName>
</protein>
<feature type="signal peptide" evidence="3">
    <location>
        <begin position="1"/>
        <end position="20"/>
    </location>
</feature>
<evidence type="ECO:0000256" key="3">
    <source>
        <dbReference type="SAM" id="SignalP"/>
    </source>
</evidence>
<feature type="compositionally biased region" description="Basic and acidic residues" evidence="1">
    <location>
        <begin position="111"/>
        <end position="120"/>
    </location>
</feature>
<feature type="region of interest" description="Disordered" evidence="1">
    <location>
        <begin position="410"/>
        <end position="466"/>
    </location>
</feature>